<dbReference type="Gramene" id="C.cajan_16104.t">
    <property type="protein sequence ID" value="C.cajan_16104.t.cds1"/>
    <property type="gene ID" value="C.cajan_16104"/>
</dbReference>
<evidence type="ECO:0000313" key="2">
    <source>
        <dbReference type="EMBL" id="KYP62056.1"/>
    </source>
</evidence>
<dbReference type="Pfam" id="PF13960">
    <property type="entry name" value="DUF4218"/>
    <property type="match status" value="1"/>
</dbReference>
<dbReference type="Proteomes" id="UP000075243">
    <property type="component" value="Chromosome 8"/>
</dbReference>
<dbReference type="InterPro" id="IPR004242">
    <property type="entry name" value="Transposase_21"/>
</dbReference>
<evidence type="ECO:0000313" key="3">
    <source>
        <dbReference type="Proteomes" id="UP000075243"/>
    </source>
</evidence>
<organism evidence="2 3">
    <name type="scientific">Cajanus cajan</name>
    <name type="common">Pigeon pea</name>
    <name type="synonym">Cajanus indicus</name>
    <dbReference type="NCBI Taxonomy" id="3821"/>
    <lineage>
        <taxon>Eukaryota</taxon>
        <taxon>Viridiplantae</taxon>
        <taxon>Streptophyta</taxon>
        <taxon>Embryophyta</taxon>
        <taxon>Tracheophyta</taxon>
        <taxon>Spermatophyta</taxon>
        <taxon>Magnoliopsida</taxon>
        <taxon>eudicotyledons</taxon>
        <taxon>Gunneridae</taxon>
        <taxon>Pentapetalae</taxon>
        <taxon>rosids</taxon>
        <taxon>fabids</taxon>
        <taxon>Fabales</taxon>
        <taxon>Fabaceae</taxon>
        <taxon>Papilionoideae</taxon>
        <taxon>50 kb inversion clade</taxon>
        <taxon>NPAAA clade</taxon>
        <taxon>indigoferoid/millettioid clade</taxon>
        <taxon>Phaseoleae</taxon>
        <taxon>Cajanus</taxon>
    </lineage>
</organism>
<accession>A0A151T4T8</accession>
<name>A0A151T4T8_CAJCA</name>
<protein>
    <recommendedName>
        <fullName evidence="1">DUF4218 domain-containing protein</fullName>
    </recommendedName>
</protein>
<dbReference type="Pfam" id="PF02992">
    <property type="entry name" value="Transposase_21"/>
    <property type="match status" value="1"/>
</dbReference>
<dbReference type="OMA" id="ERNEICQ"/>
<dbReference type="AlphaFoldDB" id="A0A151T4T8"/>
<dbReference type="PANTHER" id="PTHR10775">
    <property type="entry name" value="OS08G0208400 PROTEIN"/>
    <property type="match status" value="1"/>
</dbReference>
<reference evidence="2 3" key="1">
    <citation type="journal article" date="2012" name="Nat. Biotechnol.">
        <title>Draft genome sequence of pigeonpea (Cajanus cajan), an orphan legume crop of resource-poor farmers.</title>
        <authorList>
            <person name="Varshney R.K."/>
            <person name="Chen W."/>
            <person name="Li Y."/>
            <person name="Bharti A.K."/>
            <person name="Saxena R.K."/>
            <person name="Schlueter J.A."/>
            <person name="Donoghue M.T."/>
            <person name="Azam S."/>
            <person name="Fan G."/>
            <person name="Whaley A.M."/>
            <person name="Farmer A.D."/>
            <person name="Sheridan J."/>
            <person name="Iwata A."/>
            <person name="Tuteja R."/>
            <person name="Penmetsa R.V."/>
            <person name="Wu W."/>
            <person name="Upadhyaya H.D."/>
            <person name="Yang S.P."/>
            <person name="Shah T."/>
            <person name="Saxena K.B."/>
            <person name="Michael T."/>
            <person name="McCombie W.R."/>
            <person name="Yang B."/>
            <person name="Zhang G."/>
            <person name="Yang H."/>
            <person name="Wang J."/>
            <person name="Spillane C."/>
            <person name="Cook D.R."/>
            <person name="May G.D."/>
            <person name="Xu X."/>
            <person name="Jackson S.A."/>
        </authorList>
    </citation>
    <scope>NUCLEOTIDE SEQUENCE [LARGE SCALE GENOMIC DNA]</scope>
    <source>
        <strain evidence="3">cv. Asha</strain>
    </source>
</reference>
<dbReference type="EMBL" id="CM003610">
    <property type="protein sequence ID" value="KYP62056.1"/>
    <property type="molecule type" value="Genomic_DNA"/>
</dbReference>
<sequence length="597" mass="69666">MCVRLLACKSNWKVPDQCLDFICQMLLDATPIKRGLPKNYYDAKKLVSKLGLETKRIDYCVDGCMLFYDNEYGKNDGELIECRFCHKPRYRNHNTGTTNKKPVPVKAMFYLPIIPRLQRMFASMQTAGQMTWHYDNRRSSGILRHPSDGEAWKHFDRVHPDFAIDPRNVRLGLCSDGFTPYIQASTAPYSCWPIIVTPYNLPPEMCMSKPYMFLSCVIPGPSNPKAGIDVYLQPLIDDLRRLWNGVLTYDISRKQNFMMRAALMWTINDFPAYGMLSGWSTHGRFACPHCMEHTKAFTLKNATKPSWFDSHRRFLSSDHAFRRNKNAFKKGEVEIDGPPTMLTPEEVWHRVMNLPKVIEDGVLRLDGHGQRHNWTKRSIFWDLPYWKDNLLRHNLDVMHIEKNFFDNIFNTVMNVSDKTKDNEKARKDLALYCRRKDLELKPQNNGKMLKPKANYTLTVEQAKLVYQWIKELRMPDGYSSNLARCVDVDKRKMIGMKSHDCHVFMECLLPIAFSSLPVHVLNPLIEVSNFFKDLCSTTLREDDLSKMEKNIPIILCKLERIFPPGFFDSMEHLPVHLAYEAKLGGPVQYRWMYPFER</sequence>
<proteinExistence type="predicted"/>
<evidence type="ECO:0000259" key="1">
    <source>
        <dbReference type="Pfam" id="PF13960"/>
    </source>
</evidence>
<dbReference type="InterPro" id="IPR025452">
    <property type="entry name" value="DUF4218"/>
</dbReference>
<dbReference type="PANTHER" id="PTHR10775:SF193">
    <property type="entry name" value="DUF4216 DOMAIN-CONTAINING PROTEIN"/>
    <property type="match status" value="1"/>
</dbReference>
<gene>
    <name evidence="2" type="ORF">KK1_016576</name>
</gene>
<keyword evidence="3" id="KW-1185">Reference proteome</keyword>
<feature type="domain" description="DUF4218" evidence="1">
    <location>
        <begin position="534"/>
        <end position="597"/>
    </location>
</feature>